<dbReference type="Pfam" id="PF05974">
    <property type="entry name" value="DUF892"/>
    <property type="match status" value="1"/>
</dbReference>
<dbReference type="InterPro" id="IPR012347">
    <property type="entry name" value="Ferritin-like"/>
</dbReference>
<evidence type="ECO:0000313" key="2">
    <source>
        <dbReference type="Proteomes" id="UP000321291"/>
    </source>
</evidence>
<protein>
    <submittedName>
        <fullName evidence="1">DUF892 family protein</fullName>
    </submittedName>
</protein>
<reference evidence="1 2" key="1">
    <citation type="journal article" date="2017" name="Int. J. Syst. Evol. Microbiol.">
        <title>Arachidicoccus ginsenosidivorans sp. nov., with ginsenoside-converting activity isolated from ginseng cultivating soil.</title>
        <authorList>
            <person name="Siddiqi M.Z."/>
            <person name="Aslam Z."/>
            <person name="Im W.T."/>
        </authorList>
    </citation>
    <scope>NUCLEOTIDE SEQUENCE [LARGE SCALE GENOMIC DNA]</scope>
    <source>
        <strain evidence="1 2">Gsoil 809</strain>
    </source>
</reference>
<keyword evidence="2" id="KW-1185">Reference proteome</keyword>
<name>A0A5B8VQV0_9BACT</name>
<gene>
    <name evidence="1" type="ORF">FSB73_20145</name>
</gene>
<dbReference type="InterPro" id="IPR009078">
    <property type="entry name" value="Ferritin-like_SF"/>
</dbReference>
<dbReference type="EMBL" id="CP042434">
    <property type="protein sequence ID" value="QEC73633.1"/>
    <property type="molecule type" value="Genomic_DNA"/>
</dbReference>
<dbReference type="InterPro" id="IPR010287">
    <property type="entry name" value="DUF892_YciF-like"/>
</dbReference>
<organism evidence="1 2">
    <name type="scientific">Arachidicoccus ginsenosidivorans</name>
    <dbReference type="NCBI Taxonomy" id="496057"/>
    <lineage>
        <taxon>Bacteria</taxon>
        <taxon>Pseudomonadati</taxon>
        <taxon>Bacteroidota</taxon>
        <taxon>Chitinophagia</taxon>
        <taxon>Chitinophagales</taxon>
        <taxon>Chitinophagaceae</taxon>
        <taxon>Arachidicoccus</taxon>
    </lineage>
</organism>
<dbReference type="KEGG" id="agi:FSB73_20145"/>
<evidence type="ECO:0000313" key="1">
    <source>
        <dbReference type="EMBL" id="QEC73633.1"/>
    </source>
</evidence>
<dbReference type="Proteomes" id="UP000321291">
    <property type="component" value="Chromosome"/>
</dbReference>
<accession>A0A5B8VQV0</accession>
<dbReference type="SUPFAM" id="SSF47240">
    <property type="entry name" value="Ferritin-like"/>
    <property type="match status" value="1"/>
</dbReference>
<proteinExistence type="predicted"/>
<dbReference type="AlphaFoldDB" id="A0A5B8VQV0"/>
<sequence>MTTLPKAQRSKEISSINDSSPFMHFLGRELQQIYMLELKTNQLIKKLLIKVVYQPLKNAMVNYQKVSKEHMNSLRKLGVKSSNVSKENKRASELLMLPLSEQMGKISDKEQLKDIAMLTGIQRIIFYQMAVYRSLYTAAKKLYNYKWAESFDAIINDKKINDSIFSEIALSGVYQVAMEE</sequence>
<dbReference type="Gene3D" id="1.20.1260.10">
    <property type="match status" value="1"/>
</dbReference>
<dbReference type="RefSeq" id="WP_146786404.1">
    <property type="nucleotide sequence ID" value="NZ_CP042434.1"/>
</dbReference>